<dbReference type="PANTHER" id="PTHR24260:SF136">
    <property type="entry name" value="GH08193P-RELATED"/>
    <property type="match status" value="1"/>
</dbReference>
<accession>A0A6N7L2M4</accession>
<dbReference type="PANTHER" id="PTHR24260">
    <property type="match status" value="1"/>
</dbReference>
<evidence type="ECO:0000259" key="2">
    <source>
        <dbReference type="PROSITE" id="PS50240"/>
    </source>
</evidence>
<keyword evidence="3" id="KW-0378">Hydrolase</keyword>
<dbReference type="InterPro" id="IPR043504">
    <property type="entry name" value="Peptidase_S1_PA_chymotrypsin"/>
</dbReference>
<dbReference type="PROSITE" id="PS50240">
    <property type="entry name" value="TRYPSIN_DOM"/>
    <property type="match status" value="1"/>
</dbReference>
<gene>
    <name evidence="3" type="ORF">F7Q99_32370</name>
</gene>
<evidence type="ECO:0000313" key="3">
    <source>
        <dbReference type="EMBL" id="MQS16758.1"/>
    </source>
</evidence>
<keyword evidence="3" id="KW-0645">Protease</keyword>
<evidence type="ECO:0000256" key="1">
    <source>
        <dbReference type="ARBA" id="ARBA00022729"/>
    </source>
</evidence>
<dbReference type="SMART" id="SM00020">
    <property type="entry name" value="Tryp_SPc"/>
    <property type="match status" value="1"/>
</dbReference>
<dbReference type="InterPro" id="IPR013517">
    <property type="entry name" value="FG-GAP"/>
</dbReference>
<reference evidence="3 4" key="1">
    <citation type="submission" date="2019-09" db="EMBL/GenBank/DDBJ databases">
        <title>Genome Sequences of Streptomyces kaniharaensis ATCC 21070.</title>
        <authorList>
            <person name="Zhu W."/>
            <person name="De Crecy-Lagard V."/>
            <person name="Richards N.G."/>
        </authorList>
    </citation>
    <scope>NUCLEOTIDE SEQUENCE [LARGE SCALE GENOMIC DNA]</scope>
    <source>
        <strain evidence="3 4">SF-557</strain>
    </source>
</reference>
<feature type="domain" description="Peptidase S1" evidence="2">
    <location>
        <begin position="53"/>
        <end position="273"/>
    </location>
</feature>
<dbReference type="Gene3D" id="2.40.128.340">
    <property type="match status" value="2"/>
</dbReference>
<dbReference type="AlphaFoldDB" id="A0A6N7L2M4"/>
<dbReference type="GO" id="GO:0006508">
    <property type="term" value="P:proteolysis"/>
    <property type="evidence" value="ECO:0007669"/>
    <property type="project" value="UniProtKB-KW"/>
</dbReference>
<dbReference type="OrthoDB" id="9815928at2"/>
<keyword evidence="4" id="KW-1185">Reference proteome</keyword>
<dbReference type="InterPro" id="IPR009003">
    <property type="entry name" value="Peptidase_S1_PA"/>
</dbReference>
<dbReference type="InterPro" id="IPR051333">
    <property type="entry name" value="CLIP_Serine_Protease"/>
</dbReference>
<proteinExistence type="predicted"/>
<dbReference type="InterPro" id="IPR001314">
    <property type="entry name" value="Peptidase_S1A"/>
</dbReference>
<dbReference type="SUPFAM" id="SSF50494">
    <property type="entry name" value="Trypsin-like serine proteases"/>
    <property type="match status" value="1"/>
</dbReference>
<dbReference type="GO" id="GO:0004252">
    <property type="term" value="F:serine-type endopeptidase activity"/>
    <property type="evidence" value="ECO:0007669"/>
    <property type="project" value="InterPro"/>
</dbReference>
<dbReference type="EMBL" id="WBOF01000003">
    <property type="protein sequence ID" value="MQS16758.1"/>
    <property type="molecule type" value="Genomic_DNA"/>
</dbReference>
<name>A0A6N7L2M4_9ACTN</name>
<sequence length="515" mass="53429">MSPAEPDTRAQLNDRIRAMLHRTSSRSRRVGALTAAAAVGALTLFSTVPAGAVVGDAATDGAYAFTAKLTIGDTFRTCTGALVDRNWVITAASCFADDPAQPQALAAGAPRWKTIATIGRTDLTGTAAGREVGVTELVPRQDRDLVLARLATPVDGIAPLAVATTAPTAGEKLRVPGYGRTKDEWLPAKLHSGMFTLDAVAPGGIDTTGIAGAAICKGDTGAPAVRETNGRAELVAVASRSWQGGCLGSPETRTGASSARVDDVAAWVNGVVHRRSVRGDANGDGRADGLMAYYHADGSIGFFTSLTDTSGQLGEFTSGYVVPPGGGWDRNSMKLVAGDFNGDGRTDLAMLYRRADGSIGFFTGLADASGHITGFQSSPKSVPAGANWDWNAIQLFSGDANGDGRDDVIMAYYHADGSIGFFTSLTDVSGQLGEFTSGYVVPPGGGWDRNSMKLVAGDFNGDGRTDLAMLYRRADGSIGFFTGLADASGHITGFQSSPKSVPAGANWDWNAIQLF</sequence>
<dbReference type="InterPro" id="IPR001254">
    <property type="entry name" value="Trypsin_dom"/>
</dbReference>
<dbReference type="Pfam" id="PF13517">
    <property type="entry name" value="FG-GAP_3"/>
    <property type="match status" value="1"/>
</dbReference>
<dbReference type="Pfam" id="PF00089">
    <property type="entry name" value="Trypsin"/>
    <property type="match status" value="1"/>
</dbReference>
<protein>
    <submittedName>
        <fullName evidence="3">Trypsin-like serine protease</fullName>
    </submittedName>
</protein>
<dbReference type="InterPro" id="IPR028994">
    <property type="entry name" value="Integrin_alpha_N"/>
</dbReference>
<keyword evidence="1" id="KW-0732">Signal</keyword>
<dbReference type="PRINTS" id="PR00722">
    <property type="entry name" value="CHYMOTRYPSIN"/>
</dbReference>
<dbReference type="Proteomes" id="UP000450000">
    <property type="component" value="Unassembled WGS sequence"/>
</dbReference>
<comment type="caution">
    <text evidence="3">The sequence shown here is derived from an EMBL/GenBank/DDBJ whole genome shotgun (WGS) entry which is preliminary data.</text>
</comment>
<dbReference type="Gene3D" id="2.40.10.10">
    <property type="entry name" value="Trypsin-like serine proteases"/>
    <property type="match status" value="1"/>
</dbReference>
<organism evidence="3 4">
    <name type="scientific">Streptomyces kaniharaensis</name>
    <dbReference type="NCBI Taxonomy" id="212423"/>
    <lineage>
        <taxon>Bacteria</taxon>
        <taxon>Bacillati</taxon>
        <taxon>Actinomycetota</taxon>
        <taxon>Actinomycetes</taxon>
        <taxon>Kitasatosporales</taxon>
        <taxon>Streptomycetaceae</taxon>
        <taxon>Streptomyces</taxon>
    </lineage>
</organism>
<evidence type="ECO:0000313" key="4">
    <source>
        <dbReference type="Proteomes" id="UP000450000"/>
    </source>
</evidence>
<dbReference type="SUPFAM" id="SSF69318">
    <property type="entry name" value="Integrin alpha N-terminal domain"/>
    <property type="match status" value="1"/>
</dbReference>